<dbReference type="EC" id="2.4.1.18" evidence="5 11"/>
<dbReference type="GO" id="GO:0003844">
    <property type="term" value="F:1,4-alpha-glucan branching enzyme activity"/>
    <property type="evidence" value="ECO:0007669"/>
    <property type="project" value="UniProtKB-UniRule"/>
</dbReference>
<dbReference type="CDD" id="cd02855">
    <property type="entry name" value="E_set_GBE_prok_N"/>
    <property type="match status" value="1"/>
</dbReference>
<dbReference type="Pfam" id="PF02922">
    <property type="entry name" value="CBM_48"/>
    <property type="match status" value="1"/>
</dbReference>
<evidence type="ECO:0000256" key="4">
    <source>
        <dbReference type="ARBA" id="ARBA00009000"/>
    </source>
</evidence>
<evidence type="ECO:0000259" key="13">
    <source>
        <dbReference type="SMART" id="SM00642"/>
    </source>
</evidence>
<dbReference type="InterPro" id="IPR006048">
    <property type="entry name" value="A-amylase/branching_C"/>
</dbReference>
<dbReference type="InterPro" id="IPR004193">
    <property type="entry name" value="Glyco_hydro_13_N"/>
</dbReference>
<keyword evidence="7" id="KW-0328">Glycosyltransferase</keyword>
<dbReference type="InterPro" id="IPR006407">
    <property type="entry name" value="GlgB"/>
</dbReference>
<protein>
    <recommendedName>
        <fullName evidence="5 11">1,4-alpha-glucan branching enzyme</fullName>
        <ecNumber evidence="5 11">2.4.1.18</ecNumber>
    </recommendedName>
</protein>
<feature type="active site" description="Proton donor" evidence="12">
    <location>
        <position position="349"/>
    </location>
</feature>
<evidence type="ECO:0000256" key="12">
    <source>
        <dbReference type="PIRSR" id="PIRSR000463-1"/>
    </source>
</evidence>
<evidence type="ECO:0000313" key="14">
    <source>
        <dbReference type="EMBL" id="KRM72181.1"/>
    </source>
</evidence>
<dbReference type="GO" id="GO:0004553">
    <property type="term" value="F:hydrolase activity, hydrolyzing O-glycosyl compounds"/>
    <property type="evidence" value="ECO:0007669"/>
    <property type="project" value="InterPro"/>
</dbReference>
<evidence type="ECO:0000256" key="6">
    <source>
        <dbReference type="ARBA" id="ARBA00022600"/>
    </source>
</evidence>
<evidence type="ECO:0000256" key="1">
    <source>
        <dbReference type="ARBA" id="ARBA00000826"/>
    </source>
</evidence>
<dbReference type="Pfam" id="PF02806">
    <property type="entry name" value="Alpha-amylase_C"/>
    <property type="match status" value="1"/>
</dbReference>
<organism evidence="14 15">
    <name type="scientific">Lacticaseibacillus brantae DSM 23927</name>
    <dbReference type="NCBI Taxonomy" id="1423727"/>
    <lineage>
        <taxon>Bacteria</taxon>
        <taxon>Bacillati</taxon>
        <taxon>Bacillota</taxon>
        <taxon>Bacilli</taxon>
        <taxon>Lactobacillales</taxon>
        <taxon>Lactobacillaceae</taxon>
        <taxon>Lacticaseibacillus</taxon>
    </lineage>
</organism>
<comment type="caution">
    <text evidence="14">The sequence shown here is derived from an EMBL/GenBank/DDBJ whole genome shotgun (WGS) entry which is preliminary data.</text>
</comment>
<dbReference type="PANTHER" id="PTHR43651">
    <property type="entry name" value="1,4-ALPHA-GLUCAN-BRANCHING ENZYME"/>
    <property type="match status" value="1"/>
</dbReference>
<proteinExistence type="inferred from homology"/>
<gene>
    <name evidence="14" type="ORF">FC34_GL001165</name>
</gene>
<dbReference type="SUPFAM" id="SSF51011">
    <property type="entry name" value="Glycosyl hydrolase domain"/>
    <property type="match status" value="1"/>
</dbReference>
<evidence type="ECO:0000256" key="10">
    <source>
        <dbReference type="ARBA" id="ARBA00023277"/>
    </source>
</evidence>
<evidence type="ECO:0000256" key="9">
    <source>
        <dbReference type="ARBA" id="ARBA00023056"/>
    </source>
</evidence>
<sequence length="621" mass="70605">MSQIDDWLYLFNKGELFESYTWLGVHELAPGDWQAVVWAPHALTVSIVGDFNDWQGQSLKALPQTGMFLGTFNGKRGQHYKFAVTGPDGQTQLKVDPFGFAFEPKPGDAALLADVPVIAWHDQSWWQQADTSQRPMNIYEVHLGSFMRQTDGQYQTYAQMQHSLIDYAVSQGYTHIELLPLTEHLLDASWGYQSFGYFAPTSRFGTPEDFLRFVDAAHVAGLGVIMDWVPGHFIKNTDVLYQFDGTPTFEYQDPHRAENVRWGTWNFDLGKNQVQSYLISSAMFWLKVAHLDGLRVDAVSNMLYMNYDAGKENDVNVFGGNENLEGTEFLKRLNTIVGQLPEHRLMIAEESSAYPQVTAPVSAGGLGFDYKWNMGWMNDTLAFFERDPAERAAHLQQLTFSFVYMFNEHFVLPLSHDEVVHGKKSLMHKMPGDRYNQFANLRVLMVWLMTFPGKKLLFMGSEWGQFLEWRDYSGLEWVDLDDLLNRGMQHFTRTLNHLYLTESSLWAADEAMTITQADSPVGLSFIRGRDPATTVVVVFNFLPGEHQHFKIQVPYPGRYRVLVNTESAQFGGTWTKTEATYVASENEIEVLLPALGALILGYVTDDVDLELAQAKGENYGN</sequence>
<dbReference type="InterPro" id="IPR037439">
    <property type="entry name" value="Branching_enzy"/>
</dbReference>
<dbReference type="Pfam" id="PF00128">
    <property type="entry name" value="Alpha-amylase"/>
    <property type="match status" value="1"/>
</dbReference>
<evidence type="ECO:0000256" key="11">
    <source>
        <dbReference type="NCBIfam" id="TIGR01515"/>
    </source>
</evidence>
<feature type="domain" description="Glycosyl hydrolase family 13 catalytic" evidence="13">
    <location>
        <begin position="140"/>
        <end position="499"/>
    </location>
</feature>
<dbReference type="SUPFAM" id="SSF51445">
    <property type="entry name" value="(Trans)glycosidases"/>
    <property type="match status" value="1"/>
</dbReference>
<dbReference type="Gene3D" id="2.60.40.10">
    <property type="entry name" value="Immunoglobulins"/>
    <property type="match status" value="1"/>
</dbReference>
<keyword evidence="10" id="KW-0119">Carbohydrate metabolism</keyword>
<dbReference type="OrthoDB" id="9800174at2"/>
<accession>A0A0R2AZG3</accession>
<name>A0A0R2AZG3_9LACO</name>
<dbReference type="PIRSF" id="PIRSF000463">
    <property type="entry name" value="GlgB"/>
    <property type="match status" value="1"/>
</dbReference>
<dbReference type="CDD" id="cd11322">
    <property type="entry name" value="AmyAc_Glg_BE"/>
    <property type="match status" value="1"/>
</dbReference>
<dbReference type="InterPro" id="IPR044143">
    <property type="entry name" value="GlgB_N_E_set_prok"/>
</dbReference>
<dbReference type="GO" id="GO:0043169">
    <property type="term" value="F:cation binding"/>
    <property type="evidence" value="ECO:0007669"/>
    <property type="project" value="InterPro"/>
</dbReference>
<comment type="similarity">
    <text evidence="4">Belongs to the glycosyl hydrolase 13 family. GlgB subfamily.</text>
</comment>
<dbReference type="Gene3D" id="3.20.20.80">
    <property type="entry name" value="Glycosidases"/>
    <property type="match status" value="1"/>
</dbReference>
<dbReference type="PATRIC" id="fig|1423727.3.peg.1182"/>
<keyword evidence="9" id="KW-0320">Glycogen biosynthesis</keyword>
<dbReference type="InterPro" id="IPR014756">
    <property type="entry name" value="Ig_E-set"/>
</dbReference>
<evidence type="ECO:0000256" key="7">
    <source>
        <dbReference type="ARBA" id="ARBA00022676"/>
    </source>
</evidence>
<dbReference type="InterPro" id="IPR013780">
    <property type="entry name" value="Glyco_hydro_b"/>
</dbReference>
<evidence type="ECO:0000256" key="5">
    <source>
        <dbReference type="ARBA" id="ARBA00012541"/>
    </source>
</evidence>
<dbReference type="GO" id="GO:0005978">
    <property type="term" value="P:glycogen biosynthetic process"/>
    <property type="evidence" value="ECO:0007669"/>
    <property type="project" value="UniProtKB-UniRule"/>
</dbReference>
<evidence type="ECO:0000256" key="8">
    <source>
        <dbReference type="ARBA" id="ARBA00022679"/>
    </source>
</evidence>
<keyword evidence="6" id="KW-0321">Glycogen metabolism</keyword>
<feature type="active site" description="Nucleophile" evidence="12">
    <location>
        <position position="297"/>
    </location>
</feature>
<dbReference type="Proteomes" id="UP000051672">
    <property type="component" value="Unassembled WGS sequence"/>
</dbReference>
<dbReference type="InterPro" id="IPR013783">
    <property type="entry name" value="Ig-like_fold"/>
</dbReference>
<dbReference type="SUPFAM" id="SSF81296">
    <property type="entry name" value="E set domains"/>
    <property type="match status" value="1"/>
</dbReference>
<dbReference type="NCBIfam" id="TIGR01515">
    <property type="entry name" value="branching_enzym"/>
    <property type="match status" value="1"/>
</dbReference>
<dbReference type="GO" id="GO:0005829">
    <property type="term" value="C:cytosol"/>
    <property type="evidence" value="ECO:0007669"/>
    <property type="project" value="TreeGrafter"/>
</dbReference>
<evidence type="ECO:0000313" key="15">
    <source>
        <dbReference type="Proteomes" id="UP000051672"/>
    </source>
</evidence>
<dbReference type="UniPathway" id="UPA00164"/>
<dbReference type="NCBIfam" id="NF008967">
    <property type="entry name" value="PRK12313.1"/>
    <property type="match status" value="1"/>
</dbReference>
<dbReference type="SMART" id="SM00642">
    <property type="entry name" value="Aamy"/>
    <property type="match status" value="1"/>
</dbReference>
<comment type="pathway">
    <text evidence="3">Glycan biosynthesis; glycogen biosynthesis.</text>
</comment>
<dbReference type="Gene3D" id="2.60.40.1180">
    <property type="entry name" value="Golgi alpha-mannosidase II"/>
    <property type="match status" value="1"/>
</dbReference>
<evidence type="ECO:0000256" key="3">
    <source>
        <dbReference type="ARBA" id="ARBA00004964"/>
    </source>
</evidence>
<dbReference type="AlphaFoldDB" id="A0A0R2AZG3"/>
<dbReference type="InterPro" id="IPR006047">
    <property type="entry name" value="GH13_cat_dom"/>
</dbReference>
<dbReference type="PANTHER" id="PTHR43651:SF3">
    <property type="entry name" value="1,4-ALPHA-GLUCAN-BRANCHING ENZYME"/>
    <property type="match status" value="1"/>
</dbReference>
<dbReference type="STRING" id="1423727.FC34_GL001165"/>
<evidence type="ECO:0000256" key="2">
    <source>
        <dbReference type="ARBA" id="ARBA00002953"/>
    </source>
</evidence>
<comment type="catalytic activity">
    <reaction evidence="1">
        <text>Transfers a segment of a (1-&gt;4)-alpha-D-glucan chain to a primary hydroxy group in a similar glucan chain.</text>
        <dbReference type="EC" id="2.4.1.18"/>
    </reaction>
</comment>
<reference evidence="14 15" key="1">
    <citation type="journal article" date="2015" name="Genome Announc.">
        <title>Expanding the biotechnology potential of lactobacilli through comparative genomics of 213 strains and associated genera.</title>
        <authorList>
            <person name="Sun Z."/>
            <person name="Harris H.M."/>
            <person name="McCann A."/>
            <person name="Guo C."/>
            <person name="Argimon S."/>
            <person name="Zhang W."/>
            <person name="Yang X."/>
            <person name="Jeffery I.B."/>
            <person name="Cooney J.C."/>
            <person name="Kagawa T.F."/>
            <person name="Liu W."/>
            <person name="Song Y."/>
            <person name="Salvetti E."/>
            <person name="Wrobel A."/>
            <person name="Rasinkangas P."/>
            <person name="Parkhill J."/>
            <person name="Rea M.C."/>
            <person name="O'Sullivan O."/>
            <person name="Ritari J."/>
            <person name="Douillard F.P."/>
            <person name="Paul Ross R."/>
            <person name="Yang R."/>
            <person name="Briner A.E."/>
            <person name="Felis G.E."/>
            <person name="de Vos W.M."/>
            <person name="Barrangou R."/>
            <person name="Klaenhammer T.R."/>
            <person name="Caufield P.W."/>
            <person name="Cui Y."/>
            <person name="Zhang H."/>
            <person name="O'Toole P.W."/>
        </authorList>
    </citation>
    <scope>NUCLEOTIDE SEQUENCE [LARGE SCALE GENOMIC DNA]</scope>
    <source>
        <strain evidence="14 15">DSM 23927</strain>
    </source>
</reference>
<keyword evidence="8" id="KW-0808">Transferase</keyword>
<dbReference type="EMBL" id="AYZQ01000002">
    <property type="protein sequence ID" value="KRM72181.1"/>
    <property type="molecule type" value="Genomic_DNA"/>
</dbReference>
<keyword evidence="15" id="KW-1185">Reference proteome</keyword>
<dbReference type="RefSeq" id="WP_057894446.1">
    <property type="nucleotide sequence ID" value="NZ_AYZQ01000002.1"/>
</dbReference>
<dbReference type="InterPro" id="IPR017853">
    <property type="entry name" value="GH"/>
</dbReference>
<comment type="function">
    <text evidence="2">Catalyzes the formation of the alpha-1,6-glucosidic linkages in glycogen by scission of a 1,4-alpha-linked oligosaccharide from growing alpha-1,4-glucan chains and the subsequent attachment of the oligosaccharide to the alpha-1,6 position.</text>
</comment>